<evidence type="ECO:0000259" key="7">
    <source>
        <dbReference type="PROSITE" id="PS51163"/>
    </source>
</evidence>
<keyword evidence="5" id="KW-0808">Transferase</keyword>
<dbReference type="Pfam" id="PF01300">
    <property type="entry name" value="Sua5_yciO_yrdC"/>
    <property type="match status" value="1"/>
</dbReference>
<evidence type="ECO:0000313" key="8">
    <source>
        <dbReference type="EMBL" id="MDQ4628917.1"/>
    </source>
</evidence>
<feature type="domain" description="YrdC-like" evidence="7">
    <location>
        <begin position="17"/>
        <end position="215"/>
    </location>
</feature>
<sequence>MNVHSMHYEDSGTAHTEHDVRASCDAFAAGSLVLLKGDIGYGLLGHSERAIRKMYDAKGRVHTNPCIVIGNLDILREVALVPNDVIGDWIAATAAETTLAVVLPVNPHSKLLGKLSPWVYGQTVTNGTIAVFLNVGPFLEDVIARLRTAGLLVVGSSANPSSQGNIYQFEDIPATLREAADFAIDHGRSKYANPERNATTIVNFTNWSLKRRGVNWEAIEPGFLALQAQS</sequence>
<evidence type="ECO:0000256" key="1">
    <source>
        <dbReference type="ARBA" id="ARBA00004496"/>
    </source>
</evidence>
<proteinExistence type="inferred from homology"/>
<organism evidence="8 9">
    <name type="scientific">Janthinobacterium lividum</name>
    <dbReference type="NCBI Taxonomy" id="29581"/>
    <lineage>
        <taxon>Bacteria</taxon>
        <taxon>Pseudomonadati</taxon>
        <taxon>Pseudomonadota</taxon>
        <taxon>Betaproteobacteria</taxon>
        <taxon>Burkholderiales</taxon>
        <taxon>Oxalobacteraceae</taxon>
        <taxon>Janthinobacterium</taxon>
    </lineage>
</organism>
<dbReference type="Proteomes" id="UP001237592">
    <property type="component" value="Unassembled WGS sequence"/>
</dbReference>
<protein>
    <recommendedName>
        <fullName evidence="3">L-threonylcarbamoyladenylate synthase</fullName>
        <ecNumber evidence="3">2.7.7.87</ecNumber>
    </recommendedName>
</protein>
<name>A0ABU0XZA5_9BURK</name>
<dbReference type="RefSeq" id="WP_307780389.1">
    <property type="nucleotide sequence ID" value="NZ_JAVFKP010000007.1"/>
</dbReference>
<dbReference type="InterPro" id="IPR017945">
    <property type="entry name" value="DHBP_synth_RibB-like_a/b_dom"/>
</dbReference>
<evidence type="ECO:0000256" key="4">
    <source>
        <dbReference type="ARBA" id="ARBA00022490"/>
    </source>
</evidence>
<keyword evidence="9" id="KW-1185">Reference proteome</keyword>
<evidence type="ECO:0000256" key="3">
    <source>
        <dbReference type="ARBA" id="ARBA00012584"/>
    </source>
</evidence>
<evidence type="ECO:0000256" key="5">
    <source>
        <dbReference type="ARBA" id="ARBA00022679"/>
    </source>
</evidence>
<comment type="subcellular location">
    <subcellularLocation>
        <location evidence="1">Cytoplasm</location>
    </subcellularLocation>
</comment>
<evidence type="ECO:0000313" key="9">
    <source>
        <dbReference type="Proteomes" id="UP001237592"/>
    </source>
</evidence>
<evidence type="ECO:0000256" key="2">
    <source>
        <dbReference type="ARBA" id="ARBA00007663"/>
    </source>
</evidence>
<comment type="catalytic activity">
    <reaction evidence="6">
        <text>L-threonine + hydrogencarbonate + ATP = L-threonylcarbamoyladenylate + diphosphate + H2O</text>
        <dbReference type="Rhea" id="RHEA:36407"/>
        <dbReference type="ChEBI" id="CHEBI:15377"/>
        <dbReference type="ChEBI" id="CHEBI:17544"/>
        <dbReference type="ChEBI" id="CHEBI:30616"/>
        <dbReference type="ChEBI" id="CHEBI:33019"/>
        <dbReference type="ChEBI" id="CHEBI:57926"/>
        <dbReference type="ChEBI" id="CHEBI:73682"/>
        <dbReference type="EC" id="2.7.7.87"/>
    </reaction>
</comment>
<comment type="similarity">
    <text evidence="2">Belongs to the SUA5 family.</text>
</comment>
<keyword evidence="4" id="KW-0963">Cytoplasm</keyword>
<gene>
    <name evidence="8" type="ORF">RB624_23815</name>
</gene>
<comment type="caution">
    <text evidence="8">The sequence shown here is derived from an EMBL/GenBank/DDBJ whole genome shotgun (WGS) entry which is preliminary data.</text>
</comment>
<accession>A0ABU0XZA5</accession>
<dbReference type="PANTHER" id="PTHR17490">
    <property type="entry name" value="SUA5"/>
    <property type="match status" value="1"/>
</dbReference>
<dbReference type="InterPro" id="IPR050156">
    <property type="entry name" value="TC-AMP_synthase_SUA5"/>
</dbReference>
<dbReference type="PROSITE" id="PS51163">
    <property type="entry name" value="YRDC"/>
    <property type="match status" value="1"/>
</dbReference>
<dbReference type="EC" id="2.7.7.87" evidence="3"/>
<dbReference type="EMBL" id="JAVFKP010000007">
    <property type="protein sequence ID" value="MDQ4628917.1"/>
    <property type="molecule type" value="Genomic_DNA"/>
</dbReference>
<dbReference type="InterPro" id="IPR006070">
    <property type="entry name" value="Sua5-like_dom"/>
</dbReference>
<dbReference type="SUPFAM" id="SSF55821">
    <property type="entry name" value="YrdC/RibB"/>
    <property type="match status" value="1"/>
</dbReference>
<dbReference type="PANTHER" id="PTHR17490:SF10">
    <property type="entry name" value="THREONYLCARBAMOYL-AMP SYNTHASE"/>
    <property type="match status" value="1"/>
</dbReference>
<reference evidence="8 9" key="1">
    <citation type="submission" date="2023-08" db="EMBL/GenBank/DDBJ databases">
        <title>Draft genome sequence of Janthinobacterium lividum.</title>
        <authorList>
            <person name="Chun B.H."/>
            <person name="Lee Y."/>
        </authorList>
    </citation>
    <scope>NUCLEOTIDE SEQUENCE [LARGE SCALE GENOMIC DNA]</scope>
    <source>
        <strain evidence="8 9">AMJK</strain>
    </source>
</reference>
<dbReference type="Gene3D" id="3.90.870.10">
    <property type="entry name" value="DHBP synthase"/>
    <property type="match status" value="1"/>
</dbReference>
<evidence type="ECO:0000256" key="6">
    <source>
        <dbReference type="ARBA" id="ARBA00048366"/>
    </source>
</evidence>